<evidence type="ECO:0000313" key="1">
    <source>
        <dbReference type="EMBL" id="OXB93047.1"/>
    </source>
</evidence>
<evidence type="ECO:0000313" key="2">
    <source>
        <dbReference type="Proteomes" id="UP000198394"/>
    </source>
</evidence>
<accession>A0A226QMW3</accession>
<protein>
    <submittedName>
        <fullName evidence="1">[Fe-S]-binding protein</fullName>
    </submittedName>
</protein>
<dbReference type="Proteomes" id="UP000198394">
    <property type="component" value="Unassembled WGS sequence"/>
</dbReference>
<dbReference type="RefSeq" id="WP_089098169.1">
    <property type="nucleotide sequence ID" value="NZ_NDYL01000002.1"/>
</dbReference>
<dbReference type="Pfam" id="PF06935">
    <property type="entry name" value="DUF1284"/>
    <property type="match status" value="1"/>
</dbReference>
<sequence>MKPLRLRGHHLLCVHGFRGMGYSPSFVKKMWEVVTKIRDEEQDFPIQVVAALDDTCMTCPHHGETACQADPNSNEHVISMDQKVIRHLGIEENEIYLKSELVRLTAQKVRPDDLDYLCANCSWLPYGVCKEGIANVQNGNVAQKAKVSTGRKSFSQQYHFQNS</sequence>
<gene>
    <name evidence="1" type="ORF">B9L23_18175</name>
</gene>
<comment type="caution">
    <text evidence="1">The sequence shown here is derived from an EMBL/GenBank/DDBJ whole genome shotgun (WGS) entry which is preliminary data.</text>
</comment>
<dbReference type="InterPro" id="IPR009702">
    <property type="entry name" value="DUF1284"/>
</dbReference>
<dbReference type="EMBL" id="NDYL01000002">
    <property type="protein sequence ID" value="OXB93047.1"/>
    <property type="molecule type" value="Genomic_DNA"/>
</dbReference>
<dbReference type="AlphaFoldDB" id="A0A226QMW3"/>
<keyword evidence="2" id="KW-1185">Reference proteome</keyword>
<reference evidence="1 2" key="1">
    <citation type="submission" date="2017-04" db="EMBL/GenBank/DDBJ databases">
        <title>The genome sequence of Parageobacillus galactosidasius DSM 18751.</title>
        <authorList>
            <person name="Ramaloko W.T."/>
            <person name="Koen N."/>
            <person name="Polliack S."/>
            <person name="Aliyu H."/>
            <person name="Lebre P."/>
            <person name="Mohr T."/>
            <person name="Oswald F."/>
            <person name="Zwick M."/>
            <person name="Neumann A."/>
            <person name="Syldatk C."/>
            <person name="Cowan D."/>
            <person name="De Maayer P."/>
        </authorList>
    </citation>
    <scope>NUCLEOTIDE SEQUENCE [LARGE SCALE GENOMIC DNA]</scope>
    <source>
        <strain evidence="1 2">DSM 18751</strain>
    </source>
</reference>
<proteinExistence type="predicted"/>
<name>A0A226QMW3_9BACL</name>
<organism evidence="1 2">
    <name type="scientific">Parageobacillus galactosidasius</name>
    <dbReference type="NCBI Taxonomy" id="883812"/>
    <lineage>
        <taxon>Bacteria</taxon>
        <taxon>Bacillati</taxon>
        <taxon>Bacillota</taxon>
        <taxon>Bacilli</taxon>
        <taxon>Bacillales</taxon>
        <taxon>Anoxybacillaceae</taxon>
        <taxon>Parageobacillus</taxon>
    </lineage>
</organism>